<dbReference type="Proteomes" id="UP000235672">
    <property type="component" value="Unassembled WGS sequence"/>
</dbReference>
<feature type="compositionally biased region" description="Polar residues" evidence="1">
    <location>
        <begin position="1065"/>
        <end position="1075"/>
    </location>
</feature>
<protein>
    <submittedName>
        <fullName evidence="2">Uncharacterized protein</fullName>
    </submittedName>
</protein>
<sequence>MNYLMAGLSPSKKENLRQVLNYEDNKETCYFGNLAKFPALFGRLELGNTHKHFGLKCHKEIKRYSGLIESTVDRITLGSEEVRLALNIETIDAIQFRAPGVSSKDRSFIIAAMKSGLLFPNITNKKTRTTILKAILSIKYSIPSIKSLHENLKLVAAGAKVLKELVVGKNVHTSLRKALKECWTYSGTIYIEVRNGEYRPVENLPKEKAWKIVYLQLWIGAIRNFTDLGGRDFRQEPDRPTECRPNAKLQWEFVRFARMQGIQPRSTHLPSASDPRRVTLRSSLGQLYESLTPKSLDELVDQLLPQLPAKVSFESKKHFDSVRPRDDITRRCGVPYREDYNIGQHYLFLPNLAKAVPGNLKDMPTVHFVQRDFINAFFGPELEIYNTEAGGSDKSWEDGSSGDSDAMSYEYENEENSICDDSDALSQGSSMSELTDNTTLMFETEGLDSHEHSEVPPSIQSTQLTPLYESQRSNPDPSLSDPPFPPNIEVSSLPNSSPRSPISIPQSAFRSSTSGQRNSPTSPRPRELAHSSLSTSSLKLPSEAQHSPLGFPSSARSESVYSQLSDLKGGRSPNVSISPEKEPHQARVDLVEVDTALSRRSSSPVAGTQRAGRDPVTPGGRPWASHFKLPPTPKTNSLLEQSPQTDLIGQILMQQTTVGSTDSGNYQIELPRDSMASVIPWPATMGSPYLSYKTPGLAVEEQSLLTDTSNLESQPVEIESPDPGQYQLIDLPKDSPGSSPITLKSLPKSPVATLYNALAPNNANPITDMPSQEVPLHIQKALPEIPQEEIPANRPRKHPGPKSVEIFNFFEHNGMNLSSLRLSIESVNAMQAHLKKRRRWVMFVQERRTIFRTIPGYKVIPTMLKAPGRVYILVEPSNLRSWINRGAKQLEDRGSNGLKKMRVRGLVKTDKVGIASAAFDEETKLLAVFKEEHSLYDCEQVWRERECSFQDSWTYLLIYYSINNRTLQGFSDDYLQSTGPSFLLQSPDIEFITMVQNKCFPVSKEQVKGVTKVSPVWLLRREQHEEFLTQHQLRLPKKAQLMDTALAPEPGGARGDEELFDSDDSSPAKTISSDNSMEEQLGNARSNEGEKILPGSKSPNVAQDWSNLVAIIPLPNTAYLQYSGEQRSKIHDRLVKIQRDQKLKRQGQERQRKEMEIRREEWQEEEKWREITRKRDREEQEDKVHGRIRRIPPTASVFGTGAGERAMKNAYGAPSSAKLRAATKEEFGNGMEAEEEDEEEL</sequence>
<feature type="region of interest" description="Disordered" evidence="1">
    <location>
        <begin position="468"/>
        <end position="638"/>
    </location>
</feature>
<keyword evidence="3" id="KW-1185">Reference proteome</keyword>
<feature type="region of interest" description="Disordered" evidence="1">
    <location>
        <begin position="1143"/>
        <end position="1241"/>
    </location>
</feature>
<reference evidence="2 3" key="1">
    <citation type="submission" date="2016-05" db="EMBL/GenBank/DDBJ databases">
        <title>A degradative enzymes factory behind the ericoid mycorrhizal symbiosis.</title>
        <authorList>
            <consortium name="DOE Joint Genome Institute"/>
            <person name="Martino E."/>
            <person name="Morin E."/>
            <person name="Grelet G."/>
            <person name="Kuo A."/>
            <person name="Kohler A."/>
            <person name="Daghino S."/>
            <person name="Barry K."/>
            <person name="Choi C."/>
            <person name="Cichocki N."/>
            <person name="Clum A."/>
            <person name="Copeland A."/>
            <person name="Hainaut M."/>
            <person name="Haridas S."/>
            <person name="Labutti K."/>
            <person name="Lindquist E."/>
            <person name="Lipzen A."/>
            <person name="Khouja H.-R."/>
            <person name="Murat C."/>
            <person name="Ohm R."/>
            <person name="Olson A."/>
            <person name="Spatafora J."/>
            <person name="Veneault-Fourrey C."/>
            <person name="Henrissat B."/>
            <person name="Grigoriev I."/>
            <person name="Martin F."/>
            <person name="Perotto S."/>
        </authorList>
    </citation>
    <scope>NUCLEOTIDE SEQUENCE [LARGE SCALE GENOMIC DNA]</scope>
    <source>
        <strain evidence="2 3">UAMH 7357</strain>
    </source>
</reference>
<feature type="compositionally biased region" description="Basic and acidic residues" evidence="1">
    <location>
        <begin position="1143"/>
        <end position="1185"/>
    </location>
</feature>
<feature type="region of interest" description="Disordered" evidence="1">
    <location>
        <begin position="1046"/>
        <end position="1098"/>
    </location>
</feature>
<evidence type="ECO:0000313" key="3">
    <source>
        <dbReference type="Proteomes" id="UP000235672"/>
    </source>
</evidence>
<proteinExistence type="predicted"/>
<feature type="compositionally biased region" description="Acidic residues" evidence="1">
    <location>
        <begin position="412"/>
        <end position="423"/>
    </location>
</feature>
<dbReference type="EMBL" id="KZ613477">
    <property type="protein sequence ID" value="PMD22676.1"/>
    <property type="molecule type" value="Genomic_DNA"/>
</dbReference>
<evidence type="ECO:0000256" key="1">
    <source>
        <dbReference type="SAM" id="MobiDB-lite"/>
    </source>
</evidence>
<feature type="compositionally biased region" description="Polar residues" evidence="1">
    <location>
        <begin position="508"/>
        <end position="521"/>
    </location>
</feature>
<dbReference type="AlphaFoldDB" id="A0A2J6Q8Q7"/>
<feature type="compositionally biased region" description="Basic and acidic residues" evidence="1">
    <location>
        <begin position="579"/>
        <end position="590"/>
    </location>
</feature>
<name>A0A2J6Q8Q7_9HELO</name>
<organism evidence="2 3">
    <name type="scientific">Hyaloscypha hepaticicola</name>
    <dbReference type="NCBI Taxonomy" id="2082293"/>
    <lineage>
        <taxon>Eukaryota</taxon>
        <taxon>Fungi</taxon>
        <taxon>Dikarya</taxon>
        <taxon>Ascomycota</taxon>
        <taxon>Pezizomycotina</taxon>
        <taxon>Leotiomycetes</taxon>
        <taxon>Helotiales</taxon>
        <taxon>Hyaloscyphaceae</taxon>
        <taxon>Hyaloscypha</taxon>
    </lineage>
</organism>
<feature type="compositionally biased region" description="Acidic residues" evidence="1">
    <location>
        <begin position="1232"/>
        <end position="1241"/>
    </location>
</feature>
<accession>A0A2J6Q8Q7</accession>
<dbReference type="InterPro" id="IPR022198">
    <property type="entry name" value="DUF3723"/>
</dbReference>
<gene>
    <name evidence="2" type="ORF">NA56DRAFT_94420</name>
</gene>
<dbReference type="Pfam" id="PF12520">
    <property type="entry name" value="DUF3723"/>
    <property type="match status" value="1"/>
</dbReference>
<dbReference type="OrthoDB" id="4227485at2759"/>
<feature type="region of interest" description="Disordered" evidence="1">
    <location>
        <begin position="412"/>
        <end position="432"/>
    </location>
</feature>
<feature type="compositionally biased region" description="Low complexity" evidence="1">
    <location>
        <begin position="491"/>
        <end position="507"/>
    </location>
</feature>
<evidence type="ECO:0000313" key="2">
    <source>
        <dbReference type="EMBL" id="PMD22676.1"/>
    </source>
</evidence>
<feature type="compositionally biased region" description="Polar residues" evidence="1">
    <location>
        <begin position="554"/>
        <end position="565"/>
    </location>
</feature>
<feature type="region of interest" description="Disordered" evidence="1">
    <location>
        <begin position="388"/>
        <end position="407"/>
    </location>
</feature>
<feature type="compositionally biased region" description="Low complexity" evidence="1">
    <location>
        <begin position="530"/>
        <end position="542"/>
    </location>
</feature>